<sequence>MSSPPPSLDPQGHIQAKPLPPLSHTINSTTQPTHHSLNTLILTLLPLSLPPHTPNPTLYARGISHILPIYSTFEAESKSLLHLWEAGKMGDWDEKGEAGKGDGRRRRRREVVMQGLKKLWIPELERAGRLRGDLERLGKSGRSEFDTTGKEAVAGPKLRALTRHIEEVTGRKPHLLLAYMWLLYMALFSGGRYIRARLREAGAEFWMGGESEKGGDIDEVLSFWTFEGQEDEEDLKADLKQRFAEMEKRLTGQEREEVVQEATYIMDSMVGVVEEIAETVGGEDLCHKAAGRSLERHNRAEIGEPSLWWLGLKHVLPMGMFELITGASKSVMMGIEPLYEKV</sequence>
<keyword evidence="2" id="KW-0479">Metal-binding</keyword>
<feature type="coiled-coil region" evidence="4">
    <location>
        <begin position="229"/>
        <end position="256"/>
    </location>
</feature>
<dbReference type="PANTHER" id="PTHR10720">
    <property type="entry name" value="HEME OXYGENASE"/>
    <property type="match status" value="1"/>
</dbReference>
<evidence type="ECO:0000256" key="5">
    <source>
        <dbReference type="SAM" id="MobiDB-lite"/>
    </source>
</evidence>
<dbReference type="Gene3D" id="1.20.910.10">
    <property type="entry name" value="Heme oxygenase-like"/>
    <property type="match status" value="1"/>
</dbReference>
<organism evidence="6 7">
    <name type="scientific">Cladonia borealis</name>
    <dbReference type="NCBI Taxonomy" id="184061"/>
    <lineage>
        <taxon>Eukaryota</taxon>
        <taxon>Fungi</taxon>
        <taxon>Dikarya</taxon>
        <taxon>Ascomycota</taxon>
        <taxon>Pezizomycotina</taxon>
        <taxon>Lecanoromycetes</taxon>
        <taxon>OSLEUM clade</taxon>
        <taxon>Lecanoromycetidae</taxon>
        <taxon>Lecanorales</taxon>
        <taxon>Lecanorineae</taxon>
        <taxon>Cladoniaceae</taxon>
        <taxon>Cladonia</taxon>
    </lineage>
</organism>
<gene>
    <name evidence="6" type="ORF">JMJ35_009787</name>
</gene>
<name>A0AA39UXQ6_9LECA</name>
<dbReference type="InterPro" id="IPR002051">
    <property type="entry name" value="Haem_Oase"/>
</dbReference>
<evidence type="ECO:0008006" key="8">
    <source>
        <dbReference type="Google" id="ProtNLM"/>
    </source>
</evidence>
<evidence type="ECO:0000313" key="6">
    <source>
        <dbReference type="EMBL" id="KAK0507898.1"/>
    </source>
</evidence>
<keyword evidence="7" id="KW-1185">Reference proteome</keyword>
<evidence type="ECO:0000313" key="7">
    <source>
        <dbReference type="Proteomes" id="UP001166286"/>
    </source>
</evidence>
<dbReference type="Proteomes" id="UP001166286">
    <property type="component" value="Unassembled WGS sequence"/>
</dbReference>
<comment type="caution">
    <text evidence="6">The sequence shown here is derived from an EMBL/GenBank/DDBJ whole genome shotgun (WGS) entry which is preliminary data.</text>
</comment>
<dbReference type="AlphaFoldDB" id="A0AA39UXQ6"/>
<dbReference type="GO" id="GO:0004392">
    <property type="term" value="F:heme oxygenase (decyclizing) activity"/>
    <property type="evidence" value="ECO:0007669"/>
    <property type="project" value="InterPro"/>
</dbReference>
<dbReference type="InterPro" id="IPR016084">
    <property type="entry name" value="Haem_Oase-like_multi-hlx"/>
</dbReference>
<keyword evidence="1" id="KW-0349">Heme</keyword>
<keyword evidence="4" id="KW-0175">Coiled coil</keyword>
<protein>
    <recommendedName>
        <fullName evidence="8">Heme oxygenase-like protein</fullName>
    </recommendedName>
</protein>
<evidence type="ECO:0000256" key="1">
    <source>
        <dbReference type="ARBA" id="ARBA00022617"/>
    </source>
</evidence>
<keyword evidence="3" id="KW-0408">Iron</keyword>
<evidence type="ECO:0000256" key="4">
    <source>
        <dbReference type="SAM" id="Coils"/>
    </source>
</evidence>
<dbReference type="SUPFAM" id="SSF48613">
    <property type="entry name" value="Heme oxygenase-like"/>
    <property type="match status" value="1"/>
</dbReference>
<reference evidence="6" key="1">
    <citation type="submission" date="2023-03" db="EMBL/GenBank/DDBJ databases">
        <title>Complete genome of Cladonia borealis.</title>
        <authorList>
            <person name="Park H."/>
        </authorList>
    </citation>
    <scope>NUCLEOTIDE SEQUENCE</scope>
    <source>
        <strain evidence="6">ANT050790</strain>
    </source>
</reference>
<dbReference type="EMBL" id="JAFEKC020000022">
    <property type="protein sequence ID" value="KAK0507898.1"/>
    <property type="molecule type" value="Genomic_DNA"/>
</dbReference>
<proteinExistence type="predicted"/>
<evidence type="ECO:0000256" key="3">
    <source>
        <dbReference type="ARBA" id="ARBA00023004"/>
    </source>
</evidence>
<dbReference type="GO" id="GO:0046872">
    <property type="term" value="F:metal ion binding"/>
    <property type="evidence" value="ECO:0007669"/>
    <property type="project" value="UniProtKB-KW"/>
</dbReference>
<dbReference type="GO" id="GO:0006788">
    <property type="term" value="P:heme oxidation"/>
    <property type="evidence" value="ECO:0007669"/>
    <property type="project" value="InterPro"/>
</dbReference>
<dbReference type="Pfam" id="PF01126">
    <property type="entry name" value="Heme_oxygenase"/>
    <property type="match status" value="1"/>
</dbReference>
<dbReference type="CDD" id="cd19165">
    <property type="entry name" value="HemeO"/>
    <property type="match status" value="1"/>
</dbReference>
<evidence type="ECO:0000256" key="2">
    <source>
        <dbReference type="ARBA" id="ARBA00022723"/>
    </source>
</evidence>
<accession>A0AA39UXQ6</accession>
<dbReference type="InterPro" id="IPR016053">
    <property type="entry name" value="Haem_Oase-like"/>
</dbReference>
<dbReference type="PANTHER" id="PTHR10720:SF0">
    <property type="entry name" value="HEME OXYGENASE"/>
    <property type="match status" value="1"/>
</dbReference>
<feature type="region of interest" description="Disordered" evidence="5">
    <location>
        <begin position="1"/>
        <end position="32"/>
    </location>
</feature>